<keyword evidence="1" id="KW-0808">Transferase</keyword>
<dbReference type="PATRIC" id="fig|1128398.3.peg.2608"/>
<evidence type="ECO:0000313" key="2">
    <source>
        <dbReference type="Proteomes" id="UP000006094"/>
    </source>
</evidence>
<dbReference type="InterPro" id="IPR037010">
    <property type="entry name" value="VitB12-dep_Met_synth_activ_sf"/>
</dbReference>
<dbReference type="PIRSF" id="PIRSF037984">
    <property type="entry name" value="Met_synth_TM0269_prd"/>
    <property type="match status" value="1"/>
</dbReference>
<dbReference type="GO" id="GO:0008705">
    <property type="term" value="F:methionine synthase activity"/>
    <property type="evidence" value="ECO:0007669"/>
    <property type="project" value="UniProtKB-EC"/>
</dbReference>
<dbReference type="KEGG" id="cad:Curi_c25330"/>
<dbReference type="GO" id="GO:0032259">
    <property type="term" value="P:methylation"/>
    <property type="evidence" value="ECO:0007669"/>
    <property type="project" value="UniProtKB-KW"/>
</dbReference>
<organism evidence="1 2">
    <name type="scientific">Gottschalkia acidurici (strain ATCC 7906 / DSM 604 / BCRC 14475 / CIP 104303 / KCTC 5404 / NCIMB 10678 / 9a)</name>
    <name type="common">Clostridium acidurici</name>
    <dbReference type="NCBI Taxonomy" id="1128398"/>
    <lineage>
        <taxon>Bacteria</taxon>
        <taxon>Bacillati</taxon>
        <taxon>Bacillota</taxon>
        <taxon>Tissierellia</taxon>
        <taxon>Tissierellales</taxon>
        <taxon>Gottschalkiaceae</taxon>
        <taxon>Gottschalkia</taxon>
    </lineage>
</organism>
<dbReference type="Gene3D" id="3.40.109.40">
    <property type="match status" value="1"/>
</dbReference>
<dbReference type="EMBL" id="CP003326">
    <property type="protein sequence ID" value="AFS79528.1"/>
    <property type="molecule type" value="Genomic_DNA"/>
</dbReference>
<keyword evidence="1" id="KW-0489">Methyltransferase</keyword>
<gene>
    <name evidence="1" type="primary">metH2</name>
    <name evidence="1" type="ordered locus">Curi_c25330</name>
</gene>
<proteinExistence type="predicted"/>
<dbReference type="STRING" id="1128398.Curi_c25330"/>
<dbReference type="OrthoDB" id="9816190at2"/>
<dbReference type="HOGENOM" id="CLU_079580_2_0_9"/>
<dbReference type="EC" id="2.1.1.13" evidence="1"/>
<dbReference type="Proteomes" id="UP000006094">
    <property type="component" value="Chromosome"/>
</dbReference>
<accession>K0B0G1</accession>
<dbReference type="eggNOG" id="COG1410">
    <property type="taxonomic scope" value="Bacteria"/>
</dbReference>
<dbReference type="AlphaFoldDB" id="K0B0G1"/>
<keyword evidence="2" id="KW-1185">Reference proteome</keyword>
<sequence length="224" mass="24858">MNINKKEVLRYLGYKNQEIQDDLNTLIDNCIGEAKKISKPLYTYRIFDVEVTANENIKILGTNLVLKGKDIYNHLKDAKKCAIMAATLGVSMDNTIRVLGKTDMTKSLILDSCSTEAIEKVCDKAEEEIKAIAKEDGYITNFRYSPGYGDLAIDIQPDIINILNANKSIGLTTTESCILLPRKSVTAIIGFLDKGTQIVNKRGCENCSSYHNCNFRKDGVSCGN</sequence>
<evidence type="ECO:0000313" key="1">
    <source>
        <dbReference type="EMBL" id="AFS79528.1"/>
    </source>
</evidence>
<dbReference type="InterPro" id="IPR017342">
    <property type="entry name" value="S-AdoMet-dep_Met_synth_prd"/>
</dbReference>
<protein>
    <submittedName>
        <fullName evidence="1">Vitamin B12-dependent methionine synthase MetH</fullName>
        <ecNumber evidence="1">2.1.1.13</ecNumber>
    </submittedName>
</protein>
<dbReference type="RefSeq" id="WP_014968662.1">
    <property type="nucleotide sequence ID" value="NC_018664.1"/>
</dbReference>
<name>K0B0G1_GOTA9</name>
<dbReference type="SUPFAM" id="SSF56507">
    <property type="entry name" value="Methionine synthase activation domain-like"/>
    <property type="match status" value="1"/>
</dbReference>
<reference evidence="1 2" key="1">
    <citation type="journal article" date="2012" name="PLoS ONE">
        <title>The purine-utilizing bacterium Clostridium acidurici 9a: a genome-guided metabolic reconsideration.</title>
        <authorList>
            <person name="Hartwich K."/>
            <person name="Poehlein A."/>
            <person name="Daniel R."/>
        </authorList>
    </citation>
    <scope>NUCLEOTIDE SEQUENCE [LARGE SCALE GENOMIC DNA]</scope>
    <source>
        <strain evidence="2">ATCC 7906 / DSM 604 / BCRC 14475 / CIP 104303 / KCTC 5404 / NCIMB 10678 / 9a</strain>
    </source>
</reference>